<gene>
    <name evidence="2" type="ORF">MGALLINA_05180</name>
</gene>
<keyword evidence="1" id="KW-0812">Transmembrane</keyword>
<organism evidence="2 3">
    <name type="scientific">Mycoplasmopsis gallinarum</name>
    <dbReference type="NCBI Taxonomy" id="29557"/>
    <lineage>
        <taxon>Bacteria</taxon>
        <taxon>Bacillati</taxon>
        <taxon>Mycoplasmatota</taxon>
        <taxon>Mycoplasmoidales</taxon>
        <taxon>Metamycoplasmataceae</taxon>
        <taxon>Mycoplasmopsis</taxon>
    </lineage>
</organism>
<dbReference type="STRING" id="29557.MGALLINA_05180"/>
<dbReference type="AlphaFoldDB" id="A0A168R8Z3"/>
<comment type="caution">
    <text evidence="2">The sequence shown here is derived from an EMBL/GenBank/DDBJ whole genome shotgun (WGS) entry which is preliminary data.</text>
</comment>
<evidence type="ECO:0000313" key="3">
    <source>
        <dbReference type="Proteomes" id="UP000076983"/>
    </source>
</evidence>
<keyword evidence="1" id="KW-0472">Membrane</keyword>
<name>A0A168R8Z3_9BACT</name>
<accession>A0A168R8Z3</accession>
<dbReference type="OrthoDB" id="10015749at2"/>
<feature type="transmembrane region" description="Helical" evidence="1">
    <location>
        <begin position="88"/>
        <end position="105"/>
    </location>
</feature>
<keyword evidence="3" id="KW-1185">Reference proteome</keyword>
<sequence length="167" mass="20270">MEVASLVKFYLKKDKEIYKTYNQIFNLKQTKFAISKVFDVFDNFPPDLNKLIALEKKIAQKRQLIIGEFLLDILECYQIPLTEGQMEVWWNFWNFFLLALAAYYFKRKSKKLFKLENPYLLNDKNQTNIIKREYYSTFLDIIPFYDKEYNVKVRKLFSNLSFLLSFK</sequence>
<evidence type="ECO:0000313" key="2">
    <source>
        <dbReference type="EMBL" id="OAB48729.1"/>
    </source>
</evidence>
<dbReference type="RefSeq" id="WP_063626289.1">
    <property type="nucleotide sequence ID" value="NZ_LVLH01000042.1"/>
</dbReference>
<protein>
    <submittedName>
        <fullName evidence="2">Uncharacterized protein</fullName>
    </submittedName>
</protein>
<keyword evidence="1" id="KW-1133">Transmembrane helix</keyword>
<dbReference type="EMBL" id="LVLH01000042">
    <property type="protein sequence ID" value="OAB48729.1"/>
    <property type="molecule type" value="Genomic_DNA"/>
</dbReference>
<reference evidence="2 3" key="1">
    <citation type="submission" date="2016-03" db="EMBL/GenBank/DDBJ databases">
        <title>Genome sequence of Mycoplasma gallinarum strain Mgn_IPT.</title>
        <authorList>
            <person name="Yacoub E."/>
            <person name="Sirand-Pugnet P."/>
            <person name="Barre A."/>
            <person name="Maurier F."/>
            <person name="Blanchard A."/>
            <person name="Ben Abdelmoumen B.M."/>
        </authorList>
    </citation>
    <scope>NUCLEOTIDE SEQUENCE [LARGE SCALE GENOMIC DNA]</scope>
    <source>
        <strain evidence="2 3">Mgn_IPT</strain>
    </source>
</reference>
<proteinExistence type="predicted"/>
<dbReference type="Proteomes" id="UP000076983">
    <property type="component" value="Unassembled WGS sequence"/>
</dbReference>
<dbReference type="PATRIC" id="fig|29557.3.peg.516"/>
<evidence type="ECO:0000256" key="1">
    <source>
        <dbReference type="SAM" id="Phobius"/>
    </source>
</evidence>